<dbReference type="EMBL" id="CADCWB010000236">
    <property type="protein sequence ID" value="CAA9531224.1"/>
    <property type="molecule type" value="Genomic_DNA"/>
</dbReference>
<dbReference type="AlphaFoldDB" id="A0A6J4TTM5"/>
<name>A0A6J4TTM5_9SPHN</name>
<gene>
    <name evidence="1" type="ORF">AVDCRST_MAG62-1897</name>
</gene>
<proteinExistence type="predicted"/>
<reference evidence="1" key="1">
    <citation type="submission" date="2020-02" db="EMBL/GenBank/DDBJ databases">
        <authorList>
            <person name="Meier V. D."/>
        </authorList>
    </citation>
    <scope>NUCLEOTIDE SEQUENCE</scope>
    <source>
        <strain evidence="1">AVDCRST_MAG62</strain>
    </source>
</reference>
<organism evidence="1">
    <name type="scientific">uncultured Sphingomonas sp</name>
    <dbReference type="NCBI Taxonomy" id="158754"/>
    <lineage>
        <taxon>Bacteria</taxon>
        <taxon>Pseudomonadati</taxon>
        <taxon>Pseudomonadota</taxon>
        <taxon>Alphaproteobacteria</taxon>
        <taxon>Sphingomonadales</taxon>
        <taxon>Sphingomonadaceae</taxon>
        <taxon>Sphingomonas</taxon>
        <taxon>environmental samples</taxon>
    </lineage>
</organism>
<accession>A0A6J4TTM5</accession>
<evidence type="ECO:0000313" key="1">
    <source>
        <dbReference type="EMBL" id="CAA9531224.1"/>
    </source>
</evidence>
<protein>
    <submittedName>
        <fullName evidence="1">Uncharacterized protein</fullName>
    </submittedName>
</protein>
<sequence length="33" mass="3875">MLRRLLFTIGIGYLMRRFTGGRGMGGRRMGTRW</sequence>